<dbReference type="EMBL" id="ML976991">
    <property type="protein sequence ID" value="KAF1956572.1"/>
    <property type="molecule type" value="Genomic_DNA"/>
</dbReference>
<dbReference type="SUPFAM" id="SSF53335">
    <property type="entry name" value="S-adenosyl-L-methionine-dependent methyltransferases"/>
    <property type="match status" value="1"/>
</dbReference>
<dbReference type="InterPro" id="IPR016874">
    <property type="entry name" value="TcmP-like"/>
</dbReference>
<dbReference type="AlphaFoldDB" id="A0A6A5TY52"/>
<evidence type="ECO:0000313" key="3">
    <source>
        <dbReference type="EMBL" id="KAF1956572.1"/>
    </source>
</evidence>
<dbReference type="PIRSF" id="PIRSF028177">
    <property type="entry name" value="Polyketide_synth_Omtfrase_TcmP"/>
    <property type="match status" value="1"/>
</dbReference>
<accession>A0A6A5TY52</accession>
<dbReference type="Gene3D" id="3.40.50.150">
    <property type="entry name" value="Vaccinia Virus protein VP39"/>
    <property type="match status" value="1"/>
</dbReference>
<gene>
    <name evidence="3" type="ORF">CC80DRAFT_525412</name>
</gene>
<name>A0A6A5TY52_9PLEO</name>
<evidence type="ECO:0000256" key="1">
    <source>
        <dbReference type="ARBA" id="ARBA00022603"/>
    </source>
</evidence>
<dbReference type="OrthoDB" id="3716932at2759"/>
<dbReference type="Pfam" id="PF04072">
    <property type="entry name" value="LCM"/>
    <property type="match status" value="1"/>
</dbReference>
<evidence type="ECO:0000256" key="2">
    <source>
        <dbReference type="ARBA" id="ARBA00022679"/>
    </source>
</evidence>
<dbReference type="GO" id="GO:0008168">
    <property type="term" value="F:methyltransferase activity"/>
    <property type="evidence" value="ECO:0007669"/>
    <property type="project" value="UniProtKB-KW"/>
</dbReference>
<dbReference type="InterPro" id="IPR029063">
    <property type="entry name" value="SAM-dependent_MTases_sf"/>
</dbReference>
<dbReference type="GO" id="GO:0032259">
    <property type="term" value="P:methylation"/>
    <property type="evidence" value="ECO:0007669"/>
    <property type="project" value="UniProtKB-KW"/>
</dbReference>
<sequence length="297" mass="33906">MTALETISNASDSGRARVTLKGTQETLLGTVSAKAADALSPNPILGDTWAAELLTKVNYNFSRLGVHGWLQAWPVLRSRNLDRWTTDFLDQHAYAPNGVTVLHLACGLDSRPLRLQRYFQRMNIRWVDVDLPDVVELRRQVMPEPAIGSKKQSSYNLMSASVTSQDWLDKVPADRPTVVVFEGLSMYLSETEGRELIGRLVEHFQQGQLIFDVVNSFFIGSQRWVNPVAKSGSTLKWHVDRPIAIEAWAKGLQLRDELLLSQRAEIKEFPWLIRWQFWIAAGLPWVQEFSRELRFIF</sequence>
<proteinExistence type="predicted"/>
<protein>
    <submittedName>
        <fullName evidence="3">O-methyltransferase</fullName>
    </submittedName>
</protein>
<dbReference type="Proteomes" id="UP000800035">
    <property type="component" value="Unassembled WGS sequence"/>
</dbReference>
<reference evidence="3" key="1">
    <citation type="journal article" date="2020" name="Stud. Mycol.">
        <title>101 Dothideomycetes genomes: a test case for predicting lifestyles and emergence of pathogens.</title>
        <authorList>
            <person name="Haridas S."/>
            <person name="Albert R."/>
            <person name="Binder M."/>
            <person name="Bloem J."/>
            <person name="Labutti K."/>
            <person name="Salamov A."/>
            <person name="Andreopoulos B."/>
            <person name="Baker S."/>
            <person name="Barry K."/>
            <person name="Bills G."/>
            <person name="Bluhm B."/>
            <person name="Cannon C."/>
            <person name="Castanera R."/>
            <person name="Culley D."/>
            <person name="Daum C."/>
            <person name="Ezra D."/>
            <person name="Gonzalez J."/>
            <person name="Henrissat B."/>
            <person name="Kuo A."/>
            <person name="Liang C."/>
            <person name="Lipzen A."/>
            <person name="Lutzoni F."/>
            <person name="Magnuson J."/>
            <person name="Mondo S."/>
            <person name="Nolan M."/>
            <person name="Ohm R."/>
            <person name="Pangilinan J."/>
            <person name="Park H.-J."/>
            <person name="Ramirez L."/>
            <person name="Alfaro M."/>
            <person name="Sun H."/>
            <person name="Tritt A."/>
            <person name="Yoshinaga Y."/>
            <person name="Zwiers L.-H."/>
            <person name="Turgeon B."/>
            <person name="Goodwin S."/>
            <person name="Spatafora J."/>
            <person name="Crous P."/>
            <person name="Grigoriev I."/>
        </authorList>
    </citation>
    <scope>NUCLEOTIDE SEQUENCE</scope>
    <source>
        <strain evidence="3">CBS 675.92</strain>
    </source>
</reference>
<evidence type="ECO:0000313" key="4">
    <source>
        <dbReference type="Proteomes" id="UP000800035"/>
    </source>
</evidence>
<keyword evidence="1 3" id="KW-0489">Methyltransferase</keyword>
<dbReference type="PANTHER" id="PTHR43619:SF2">
    <property type="entry name" value="S-ADENOSYL-L-METHIONINE-DEPENDENT METHYLTRANSFERASES SUPERFAMILY PROTEIN"/>
    <property type="match status" value="1"/>
</dbReference>
<keyword evidence="4" id="KW-1185">Reference proteome</keyword>
<dbReference type="InterPro" id="IPR007213">
    <property type="entry name" value="Ppm1/Ppm2/Tcmp"/>
</dbReference>
<organism evidence="3 4">
    <name type="scientific">Byssothecium circinans</name>
    <dbReference type="NCBI Taxonomy" id="147558"/>
    <lineage>
        <taxon>Eukaryota</taxon>
        <taxon>Fungi</taxon>
        <taxon>Dikarya</taxon>
        <taxon>Ascomycota</taxon>
        <taxon>Pezizomycotina</taxon>
        <taxon>Dothideomycetes</taxon>
        <taxon>Pleosporomycetidae</taxon>
        <taxon>Pleosporales</taxon>
        <taxon>Massarineae</taxon>
        <taxon>Massarinaceae</taxon>
        <taxon>Byssothecium</taxon>
    </lineage>
</organism>
<dbReference type="PANTHER" id="PTHR43619">
    <property type="entry name" value="S-ADENOSYL-L-METHIONINE-DEPENDENT METHYLTRANSFERASE YKTD-RELATED"/>
    <property type="match status" value="1"/>
</dbReference>
<keyword evidence="2 3" id="KW-0808">Transferase</keyword>